<dbReference type="GO" id="GO:0042910">
    <property type="term" value="F:xenobiotic transmembrane transporter activity"/>
    <property type="evidence" value="ECO:0007669"/>
    <property type="project" value="TreeGrafter"/>
</dbReference>
<feature type="transmembrane region" description="Helical" evidence="8">
    <location>
        <begin position="881"/>
        <end position="901"/>
    </location>
</feature>
<dbReference type="SUPFAM" id="SSF82866">
    <property type="entry name" value="Multidrug efflux transporter AcrB transmembrane domain"/>
    <property type="match status" value="2"/>
</dbReference>
<dbReference type="eggNOG" id="COG0841">
    <property type="taxonomic scope" value="Bacteria"/>
</dbReference>
<feature type="domain" description="SSD" evidence="9">
    <location>
        <begin position="354"/>
        <end position="488"/>
    </location>
</feature>
<accession>S3DG39</accession>
<evidence type="ECO:0000313" key="11">
    <source>
        <dbReference type="Proteomes" id="UP000053688"/>
    </source>
</evidence>
<evidence type="ECO:0000313" key="10">
    <source>
        <dbReference type="EMBL" id="EPE37372.1"/>
    </source>
</evidence>
<dbReference type="Gene3D" id="3.30.70.1430">
    <property type="entry name" value="Multidrug efflux transporter AcrB pore domain"/>
    <property type="match status" value="2"/>
</dbReference>
<dbReference type="InterPro" id="IPR000731">
    <property type="entry name" value="SSD"/>
</dbReference>
<keyword evidence="5 8" id="KW-0812">Transmembrane</keyword>
<evidence type="ECO:0000256" key="6">
    <source>
        <dbReference type="ARBA" id="ARBA00022989"/>
    </source>
</evidence>
<feature type="transmembrane region" description="Helical" evidence="8">
    <location>
        <begin position="334"/>
        <end position="353"/>
    </location>
</feature>
<keyword evidence="7 8" id="KW-0472">Membrane</keyword>
<reference evidence="10 11" key="1">
    <citation type="journal article" date="2014" name="Environ. Microbiol.">
        <title>Genomic signatures of obligate host dependence in the luminous bacterial symbiont of a vertebrate.</title>
        <authorList>
            <person name="Hendry T.A."/>
            <person name="de Wet J.R."/>
            <person name="Dunlap P.V."/>
        </authorList>
    </citation>
    <scope>NUCLEOTIDE SEQUENCE [LARGE SCALE GENOMIC DNA]</scope>
    <source>
        <strain evidence="10 11">Akat1</strain>
    </source>
</reference>
<dbReference type="RefSeq" id="WP_016504004.1">
    <property type="nucleotide sequence ID" value="NZ_AMSD01000002.1"/>
</dbReference>
<keyword evidence="4" id="KW-0997">Cell inner membrane</keyword>
<evidence type="ECO:0000256" key="7">
    <source>
        <dbReference type="ARBA" id="ARBA00023136"/>
    </source>
</evidence>
<comment type="subcellular location">
    <subcellularLocation>
        <location evidence="1">Cell inner membrane</location>
        <topology evidence="1">Multi-pass membrane protein</topology>
    </subcellularLocation>
</comment>
<dbReference type="Gene3D" id="3.30.70.1440">
    <property type="entry name" value="Multidrug efflux transporter AcrB pore domain"/>
    <property type="match status" value="1"/>
</dbReference>
<dbReference type="STRING" id="28176.CF66_0116"/>
<dbReference type="Pfam" id="PF00873">
    <property type="entry name" value="ACR_tran"/>
    <property type="match status" value="1"/>
</dbReference>
<feature type="transmembrane region" description="Helical" evidence="8">
    <location>
        <begin position="463"/>
        <end position="486"/>
    </location>
</feature>
<sequence length="1032" mass="114812">MWLSDVSIKRPVIAIVLSLLLVLFGIVSFLKLPVREMPDINTLSVTINTHYKGASASIIENQITSIIEKHLSNISGIDEITSSTRRGFSRILIKFRSDSNTNIIINDIRDRLASVRPLLPDKANDPILIKDEGLAEASLYINLSSSIMDRFLLTDYVNRVLIDRFNLISGVSSVHVFGGLQKVMYVKLIPDLMAARGVRTVDVINSLKNENIEHSAGQISNDAITMSVRVARSYNHVKDFNYLIVKYAHNNIPIYLKDVADVYIGNKNENSSFKSDGAVNVSMAIITQSDANPLEVSYLIKDELKKIQKFLPDGTRLDIDYDATLFIKRSIDEVYTTLFITIALVIFVLYIFIGQLGVTFIPALTVPISLISSFIVANYFGFSINLFTLMALILSIGLVVDDAIVVLENIFHHLEQGKSALVAAYRGVKEVSFAVIATTLILVMVFLPISFMDGIVGLFFKEFSVFLAMSVIFSSFVALTLTPVLSSKLLKPGVYSEINTLTSFIMHKFSKLEFYYRNLLKYILKRKWIGPFSIISCICASFLLSIKLPSELLPVEDRGVILAFVRGSDSSSYHRISSSMNLIEDRLMPMLDQDFLKSFSIQSPAFSGLHGDQTGFIIMILKDWDKRILTVHQALDKVRQAFIDIPDVKISSFIPSFSSGLTKPIQFILSGSDYVELQELANILKYQAEISPFMEGVDIDYSEKTPELVITVDKKSVSALGINVSDIFHVLEVMLNGISETTFIERGEEYDVYLRGDDSSFNNVMDLSKIYIPTASGKLVVLNTIANIEEMTSSNRLSHYNRKKSITLTANISNGHTLGQALNFLEKKAIQIIPSDISINYSGESKEYKENRSNILIIFILSLFVAYLVLAAQFESFINPLVIIFTVPIGGFGGLLGLFLTNQGLNIYSQIGMIMLIGMVTKNGILIVEFANQLRDSGLSFEKAILNASERRLRPILMTSFTTIIASMPLILSTGPGHESRISVGTVIFFGMGVSTIITLFIIPAMYNLISASTKSPGYIAMQLNEELKNDN</sequence>
<organism evidence="10 11">
    <name type="scientific">Candidatus Photodesmus katoptron Akat1</name>
    <dbReference type="NCBI Taxonomy" id="1236703"/>
    <lineage>
        <taxon>Bacteria</taxon>
        <taxon>Pseudomonadati</taxon>
        <taxon>Pseudomonadota</taxon>
        <taxon>Gammaproteobacteria</taxon>
        <taxon>Vibrionales</taxon>
        <taxon>Vibrionaceae</taxon>
        <taxon>Candidatus Photodesmus</taxon>
    </lineage>
</organism>
<feature type="transmembrane region" description="Helical" evidence="8">
    <location>
        <begin position="984"/>
        <end position="1007"/>
    </location>
</feature>
<feature type="transmembrane region" description="Helical" evidence="8">
    <location>
        <begin position="359"/>
        <end position="380"/>
    </location>
</feature>
<dbReference type="InterPro" id="IPR001036">
    <property type="entry name" value="Acrflvin-R"/>
</dbReference>
<feature type="transmembrane region" description="Helical" evidence="8">
    <location>
        <begin position="387"/>
        <end position="411"/>
    </location>
</feature>
<protein>
    <submittedName>
        <fullName evidence="10">Cation/multidrug efflux pump</fullName>
    </submittedName>
</protein>
<dbReference type="SUPFAM" id="SSF82693">
    <property type="entry name" value="Multidrug efflux transporter AcrB pore domain, PN1, PN2, PC1 and PC2 subdomains"/>
    <property type="match status" value="3"/>
</dbReference>
<evidence type="ECO:0000256" key="1">
    <source>
        <dbReference type="ARBA" id="ARBA00004429"/>
    </source>
</evidence>
<evidence type="ECO:0000256" key="4">
    <source>
        <dbReference type="ARBA" id="ARBA00022519"/>
    </source>
</evidence>
<dbReference type="SUPFAM" id="SSF82714">
    <property type="entry name" value="Multidrug efflux transporter AcrB TolC docking domain, DN and DC subdomains"/>
    <property type="match status" value="2"/>
</dbReference>
<keyword evidence="2" id="KW-0813">Transport</keyword>
<name>S3DG39_9GAMM</name>
<dbReference type="AlphaFoldDB" id="S3DG39"/>
<comment type="caution">
    <text evidence="10">The sequence shown here is derived from an EMBL/GenBank/DDBJ whole genome shotgun (WGS) entry which is preliminary data.</text>
</comment>
<feature type="transmembrane region" description="Helical" evidence="8">
    <location>
        <begin position="907"/>
        <end position="932"/>
    </location>
</feature>
<evidence type="ECO:0000256" key="2">
    <source>
        <dbReference type="ARBA" id="ARBA00022448"/>
    </source>
</evidence>
<evidence type="ECO:0000259" key="9">
    <source>
        <dbReference type="PROSITE" id="PS50156"/>
    </source>
</evidence>
<dbReference type="Gene3D" id="3.30.70.1320">
    <property type="entry name" value="Multidrug efflux transporter AcrB pore domain like"/>
    <property type="match status" value="1"/>
</dbReference>
<feature type="transmembrane region" description="Helical" evidence="8">
    <location>
        <begin position="953"/>
        <end position="972"/>
    </location>
</feature>
<gene>
    <name evidence="10" type="ORF">O1U_0672</name>
</gene>
<feature type="transmembrane region" description="Helical" evidence="8">
    <location>
        <begin position="855"/>
        <end position="874"/>
    </location>
</feature>
<evidence type="ECO:0000256" key="8">
    <source>
        <dbReference type="SAM" id="Phobius"/>
    </source>
</evidence>
<feature type="transmembrane region" description="Helical" evidence="8">
    <location>
        <begin position="12"/>
        <end position="30"/>
    </location>
</feature>
<dbReference type="PANTHER" id="PTHR32063">
    <property type="match status" value="1"/>
</dbReference>
<dbReference type="GO" id="GO:0005886">
    <property type="term" value="C:plasma membrane"/>
    <property type="evidence" value="ECO:0007669"/>
    <property type="project" value="UniProtKB-SubCell"/>
</dbReference>
<evidence type="ECO:0000256" key="3">
    <source>
        <dbReference type="ARBA" id="ARBA00022475"/>
    </source>
</evidence>
<dbReference type="Proteomes" id="UP000053688">
    <property type="component" value="Unassembled WGS sequence"/>
</dbReference>
<evidence type="ECO:0000256" key="5">
    <source>
        <dbReference type="ARBA" id="ARBA00022692"/>
    </source>
</evidence>
<feature type="transmembrane region" description="Helical" evidence="8">
    <location>
        <begin position="431"/>
        <end position="451"/>
    </location>
</feature>
<keyword evidence="3" id="KW-1003">Cell membrane</keyword>
<dbReference type="PROSITE" id="PS50156">
    <property type="entry name" value="SSD"/>
    <property type="match status" value="1"/>
</dbReference>
<dbReference type="EMBL" id="AMSD01000002">
    <property type="protein sequence ID" value="EPE37372.1"/>
    <property type="molecule type" value="Genomic_DNA"/>
</dbReference>
<dbReference type="PRINTS" id="PR00702">
    <property type="entry name" value="ACRIFLAVINRP"/>
</dbReference>
<dbReference type="PATRIC" id="fig|1236703.3.peg.687"/>
<dbReference type="Gene3D" id="3.30.2090.10">
    <property type="entry name" value="Multidrug efflux transporter AcrB TolC docking domain, DN and DC subdomains"/>
    <property type="match status" value="2"/>
</dbReference>
<dbReference type="Gene3D" id="1.20.1640.10">
    <property type="entry name" value="Multidrug efflux transporter AcrB transmembrane domain"/>
    <property type="match status" value="2"/>
</dbReference>
<dbReference type="PANTHER" id="PTHR32063:SF29">
    <property type="entry name" value="HAE1 FAMILY EFFLUX PUMP PERMEASE COMPONENT"/>
    <property type="match status" value="1"/>
</dbReference>
<keyword evidence="6 8" id="KW-1133">Transmembrane helix</keyword>
<dbReference type="FunFam" id="1.20.1640.10:FF:000001">
    <property type="entry name" value="Efflux pump membrane transporter"/>
    <property type="match status" value="1"/>
</dbReference>
<dbReference type="InterPro" id="IPR027463">
    <property type="entry name" value="AcrB_DN_DC_subdom"/>
</dbReference>
<keyword evidence="11" id="KW-1185">Reference proteome</keyword>
<proteinExistence type="predicted"/>